<dbReference type="HAMAP" id="MF_00658">
    <property type="entry name" value="23SrRNA_methyltr_H"/>
    <property type="match status" value="1"/>
</dbReference>
<accession>A0A0F4KWL8</accession>
<evidence type="ECO:0000313" key="7">
    <source>
        <dbReference type="EMBL" id="KJY51007.1"/>
    </source>
</evidence>
<dbReference type="InterPro" id="IPR003742">
    <property type="entry name" value="RlmH-like"/>
</dbReference>
<name>A0A0F4KWL8_9LACO</name>
<comment type="subcellular location">
    <subcellularLocation>
        <location evidence="6">Cytoplasm</location>
    </subcellularLocation>
</comment>
<feature type="binding site" evidence="6">
    <location>
        <position position="76"/>
    </location>
    <ligand>
        <name>S-adenosyl-L-methionine</name>
        <dbReference type="ChEBI" id="CHEBI:59789"/>
    </ligand>
</feature>
<feature type="binding site" evidence="6">
    <location>
        <position position="108"/>
    </location>
    <ligand>
        <name>S-adenosyl-L-methionine</name>
        <dbReference type="ChEBI" id="CHEBI:59789"/>
    </ligand>
</feature>
<dbReference type="AlphaFoldDB" id="A0A0F4KWL8"/>
<dbReference type="EMBL" id="JXBZ01000002">
    <property type="protein sequence ID" value="KJY51007.1"/>
    <property type="molecule type" value="Genomic_DNA"/>
</dbReference>
<keyword evidence="8" id="KW-1185">Reference proteome</keyword>
<protein>
    <recommendedName>
        <fullName evidence="6">Ribosomal RNA large subunit methyltransferase H</fullName>
        <ecNumber evidence="6">2.1.1.177</ecNumber>
    </recommendedName>
    <alternativeName>
        <fullName evidence="6">23S rRNA (pseudouridine1915-N3)-methyltransferase</fullName>
    </alternativeName>
    <alternativeName>
        <fullName evidence="6">23S rRNA m3Psi1915 methyltransferase</fullName>
    </alternativeName>
    <alternativeName>
        <fullName evidence="6">rRNA (pseudouridine-N3-)-methyltransferase RlmH</fullName>
    </alternativeName>
</protein>
<dbReference type="PANTHER" id="PTHR33603">
    <property type="entry name" value="METHYLTRANSFERASE"/>
    <property type="match status" value="1"/>
</dbReference>
<dbReference type="EC" id="2.1.1.177" evidence="6"/>
<gene>
    <name evidence="6 7" type="primary">rlmH</name>
    <name evidence="7" type="ORF">JG29_00490</name>
</gene>
<dbReference type="SUPFAM" id="SSF75217">
    <property type="entry name" value="alpha/beta knot"/>
    <property type="match status" value="1"/>
</dbReference>
<evidence type="ECO:0000313" key="8">
    <source>
        <dbReference type="Proteomes" id="UP000033695"/>
    </source>
</evidence>
<dbReference type="PIRSF" id="PIRSF004505">
    <property type="entry name" value="MT_bac"/>
    <property type="match status" value="1"/>
</dbReference>
<comment type="function">
    <text evidence="6">Specifically methylates the pseudouridine at position 1915 (m3Psi1915) in 23S rRNA.</text>
</comment>
<comment type="subunit">
    <text evidence="6">Homodimer.</text>
</comment>
<keyword evidence="3 6" id="KW-0808">Transferase</keyword>
<proteinExistence type="inferred from homology"/>
<dbReference type="PATRIC" id="fig|1218508.4.peg.50"/>
<dbReference type="STRING" id="1218508.JG29_00490"/>
<evidence type="ECO:0000256" key="2">
    <source>
        <dbReference type="ARBA" id="ARBA00022603"/>
    </source>
</evidence>
<dbReference type="NCBIfam" id="TIGR00246">
    <property type="entry name" value="tRNA_RlmH_YbeA"/>
    <property type="match status" value="1"/>
</dbReference>
<dbReference type="RefSeq" id="WP_045921974.1">
    <property type="nucleotide sequence ID" value="NZ_JANUHE010000002.1"/>
</dbReference>
<comment type="caution">
    <text evidence="7">The sequence shown here is derived from an EMBL/GenBank/DDBJ whole genome shotgun (WGS) entry which is preliminary data.</text>
</comment>
<dbReference type="Gene3D" id="3.40.1280.10">
    <property type="match status" value="1"/>
</dbReference>
<dbReference type="InterPro" id="IPR029028">
    <property type="entry name" value="Alpha/beta_knot_MTases"/>
</dbReference>
<comment type="catalytic activity">
    <reaction evidence="6">
        <text>pseudouridine(1915) in 23S rRNA + S-adenosyl-L-methionine = N(3)-methylpseudouridine(1915) in 23S rRNA + S-adenosyl-L-homocysteine + H(+)</text>
        <dbReference type="Rhea" id="RHEA:42752"/>
        <dbReference type="Rhea" id="RHEA-COMP:10221"/>
        <dbReference type="Rhea" id="RHEA-COMP:10222"/>
        <dbReference type="ChEBI" id="CHEBI:15378"/>
        <dbReference type="ChEBI" id="CHEBI:57856"/>
        <dbReference type="ChEBI" id="CHEBI:59789"/>
        <dbReference type="ChEBI" id="CHEBI:65314"/>
        <dbReference type="ChEBI" id="CHEBI:74486"/>
        <dbReference type="EC" id="2.1.1.177"/>
    </reaction>
</comment>
<dbReference type="Proteomes" id="UP000033695">
    <property type="component" value="Unassembled WGS sequence"/>
</dbReference>
<dbReference type="GO" id="GO:0070038">
    <property type="term" value="F:rRNA (pseudouridine-N3-)-methyltransferase activity"/>
    <property type="evidence" value="ECO:0007669"/>
    <property type="project" value="UniProtKB-UniRule"/>
</dbReference>
<reference evidence="7 8" key="1">
    <citation type="submission" date="2014-12" db="EMBL/GenBank/DDBJ databases">
        <title>Comparative genomics of the lactic acid bacteria isolated from the honey bee gut.</title>
        <authorList>
            <person name="Ellegaard K.M."/>
            <person name="Tamarit D."/>
            <person name="Javelind E."/>
            <person name="Olofsson T."/>
            <person name="Andersson S.G."/>
            <person name="Vasquez A."/>
        </authorList>
    </citation>
    <scope>NUCLEOTIDE SEQUENCE [LARGE SCALE GENOMIC DNA]</scope>
    <source>
        <strain evidence="7 8">Hon2</strain>
    </source>
</reference>
<dbReference type="NCBIfam" id="NF000985">
    <property type="entry name" value="PRK00103.1-3"/>
    <property type="match status" value="1"/>
</dbReference>
<dbReference type="PANTHER" id="PTHR33603:SF1">
    <property type="entry name" value="RIBOSOMAL RNA LARGE SUBUNIT METHYLTRANSFERASE H"/>
    <property type="match status" value="1"/>
</dbReference>
<evidence type="ECO:0000256" key="1">
    <source>
        <dbReference type="ARBA" id="ARBA00022552"/>
    </source>
</evidence>
<dbReference type="OrthoDB" id="9806643at2"/>
<keyword evidence="1 6" id="KW-0698">rRNA processing</keyword>
<dbReference type="Pfam" id="PF02590">
    <property type="entry name" value="SPOUT_MTase"/>
    <property type="match status" value="1"/>
</dbReference>
<keyword evidence="2 6" id="KW-0489">Methyltransferase</keyword>
<feature type="binding site" evidence="6">
    <location>
        <begin position="127"/>
        <end position="132"/>
    </location>
    <ligand>
        <name>S-adenosyl-L-methionine</name>
        <dbReference type="ChEBI" id="CHEBI:59789"/>
    </ligand>
</feature>
<evidence type="ECO:0000256" key="5">
    <source>
        <dbReference type="ARBA" id="ARBA00038303"/>
    </source>
</evidence>
<dbReference type="HOGENOM" id="CLU_100552_0_0_9"/>
<dbReference type="GO" id="GO:0005737">
    <property type="term" value="C:cytoplasm"/>
    <property type="evidence" value="ECO:0007669"/>
    <property type="project" value="UniProtKB-SubCell"/>
</dbReference>
<dbReference type="CDD" id="cd18081">
    <property type="entry name" value="RlmH-like"/>
    <property type="match status" value="1"/>
</dbReference>
<sequence length="159" mass="18266">MKFKIVAVGKIRKKFFQQGIQDYVQRLRPYCHVEIVAVKDEKAPENLSNAQKEKVKQIEGQRILQKIQTDEYVFTLEILGKEYSSEEFAAQLADLLTYGHSKITFVIGGSLGLSSQVLQRSNQSISFGRLTMPHQLMRLVLTEQIYRAFMINAGNPYHK</sequence>
<organism evidence="7 8">
    <name type="scientific">Bombilactobacillus mellis</name>
    <dbReference type="NCBI Taxonomy" id="1218508"/>
    <lineage>
        <taxon>Bacteria</taxon>
        <taxon>Bacillati</taxon>
        <taxon>Bacillota</taxon>
        <taxon>Bacilli</taxon>
        <taxon>Lactobacillales</taxon>
        <taxon>Lactobacillaceae</taxon>
        <taxon>Bombilactobacillus</taxon>
    </lineage>
</organism>
<dbReference type="InterPro" id="IPR029026">
    <property type="entry name" value="tRNA_m1G_MTases_N"/>
</dbReference>
<evidence type="ECO:0000256" key="3">
    <source>
        <dbReference type="ARBA" id="ARBA00022679"/>
    </source>
</evidence>
<evidence type="ECO:0000256" key="4">
    <source>
        <dbReference type="ARBA" id="ARBA00022691"/>
    </source>
</evidence>
<comment type="similarity">
    <text evidence="5 6">Belongs to the RNA methyltransferase RlmH family.</text>
</comment>
<keyword evidence="4 6" id="KW-0949">S-adenosyl-L-methionine</keyword>
<keyword evidence="6" id="KW-0963">Cytoplasm</keyword>
<evidence type="ECO:0000256" key="6">
    <source>
        <dbReference type="HAMAP-Rule" id="MF_00658"/>
    </source>
</evidence>